<dbReference type="InterPro" id="IPR003811">
    <property type="entry name" value="G3P_acylTferase_PlsY"/>
</dbReference>
<dbReference type="AlphaFoldDB" id="A0A0W8G1R4"/>
<evidence type="ECO:0000256" key="3">
    <source>
        <dbReference type="ARBA" id="ARBA00022679"/>
    </source>
</evidence>
<keyword evidence="6" id="KW-0443">Lipid metabolism</keyword>
<feature type="transmembrane region" description="Helical" evidence="10">
    <location>
        <begin position="6"/>
        <end position="27"/>
    </location>
</feature>
<keyword evidence="3 11" id="KW-0808">Transferase</keyword>
<name>A0A0W8G1R4_9ZZZZ</name>
<dbReference type="GO" id="GO:0005886">
    <property type="term" value="C:plasma membrane"/>
    <property type="evidence" value="ECO:0007669"/>
    <property type="project" value="InterPro"/>
</dbReference>
<comment type="caution">
    <text evidence="11">The sequence shown here is derived from an EMBL/GenBank/DDBJ whole genome shotgun (WGS) entry which is preliminary data.</text>
</comment>
<evidence type="ECO:0000256" key="9">
    <source>
        <dbReference type="ARBA" id="ARBA00023264"/>
    </source>
</evidence>
<evidence type="ECO:0000256" key="10">
    <source>
        <dbReference type="SAM" id="Phobius"/>
    </source>
</evidence>
<feature type="transmembrane region" description="Helical" evidence="10">
    <location>
        <begin position="93"/>
        <end position="114"/>
    </location>
</feature>
<keyword evidence="4 10" id="KW-0812">Transmembrane</keyword>
<evidence type="ECO:0000256" key="5">
    <source>
        <dbReference type="ARBA" id="ARBA00022989"/>
    </source>
</evidence>
<keyword evidence="5 10" id="KW-1133">Transmembrane helix</keyword>
<dbReference type="HAMAP" id="MF_01043">
    <property type="entry name" value="PlsY"/>
    <property type="match status" value="1"/>
</dbReference>
<keyword evidence="2" id="KW-0444">Lipid biosynthesis</keyword>
<dbReference type="GO" id="GO:0008654">
    <property type="term" value="P:phospholipid biosynthetic process"/>
    <property type="evidence" value="ECO:0007669"/>
    <property type="project" value="UniProtKB-KW"/>
</dbReference>
<feature type="transmembrane region" description="Helical" evidence="10">
    <location>
        <begin position="53"/>
        <end position="73"/>
    </location>
</feature>
<reference evidence="11" key="1">
    <citation type="journal article" date="2015" name="Proc. Natl. Acad. Sci. U.S.A.">
        <title>Networks of energetic and metabolic interactions define dynamics in microbial communities.</title>
        <authorList>
            <person name="Embree M."/>
            <person name="Liu J.K."/>
            <person name="Al-Bassam M.M."/>
            <person name="Zengler K."/>
        </authorList>
    </citation>
    <scope>NUCLEOTIDE SEQUENCE</scope>
</reference>
<evidence type="ECO:0000256" key="6">
    <source>
        <dbReference type="ARBA" id="ARBA00023098"/>
    </source>
</evidence>
<feature type="transmembrane region" description="Helical" evidence="10">
    <location>
        <begin position="181"/>
        <end position="199"/>
    </location>
</feature>
<dbReference type="GO" id="GO:0043772">
    <property type="term" value="F:acyl-phosphate glycerol-3-phosphate acyltransferase activity"/>
    <property type="evidence" value="ECO:0007669"/>
    <property type="project" value="InterPro"/>
</dbReference>
<gene>
    <name evidence="11" type="ORF">ASZ90_003090</name>
</gene>
<protein>
    <submittedName>
        <fullName evidence="11">Acyl-phosphate:glycerol-3-phosphate o-acyltransferase plsy</fullName>
    </submittedName>
</protein>
<accession>A0A0W8G1R4</accession>
<organism evidence="11">
    <name type="scientific">hydrocarbon metagenome</name>
    <dbReference type="NCBI Taxonomy" id="938273"/>
    <lineage>
        <taxon>unclassified sequences</taxon>
        <taxon>metagenomes</taxon>
        <taxon>ecological metagenomes</taxon>
    </lineage>
</organism>
<dbReference type="SMART" id="SM01207">
    <property type="entry name" value="G3P_acyltransf"/>
    <property type="match status" value="1"/>
</dbReference>
<dbReference type="NCBIfam" id="TIGR00023">
    <property type="entry name" value="glycerol-3-phosphate 1-O-acyltransferase PlsY"/>
    <property type="match status" value="1"/>
</dbReference>
<dbReference type="PANTHER" id="PTHR30309:SF0">
    <property type="entry name" value="GLYCEROL-3-PHOSPHATE ACYLTRANSFERASE-RELATED"/>
    <property type="match status" value="1"/>
</dbReference>
<evidence type="ECO:0000313" key="11">
    <source>
        <dbReference type="EMBL" id="KUG27066.1"/>
    </source>
</evidence>
<keyword evidence="8" id="KW-0594">Phospholipid biosynthesis</keyword>
<evidence type="ECO:0000256" key="2">
    <source>
        <dbReference type="ARBA" id="ARBA00022516"/>
    </source>
</evidence>
<evidence type="ECO:0000256" key="1">
    <source>
        <dbReference type="ARBA" id="ARBA00022475"/>
    </source>
</evidence>
<keyword evidence="11" id="KW-0012">Acyltransferase</keyword>
<keyword evidence="1" id="KW-1003">Cell membrane</keyword>
<evidence type="ECO:0000256" key="7">
    <source>
        <dbReference type="ARBA" id="ARBA00023136"/>
    </source>
</evidence>
<sequence length="223" mass="24077">MLNLIIIVILSYLVGAIPTSIIITRWVKGIDIRQHGSGNAGGTNVFRVLGWKYGVLTIILDALKGAVAVIIIARLYLGSFPFPNATPFDDFTLVQIIAGLVAVVGHIWTVFAGFKGGKGIATSLGFLIAIITVDMFIALGVFFLVVTISRYVSLGSILAAVSVPLILIVRENVFNVEISGYHTILPFAILIALLVIYTHRANVGRLLNGSESRINLFKKKNSK</sequence>
<feature type="transmembrane region" description="Helical" evidence="10">
    <location>
        <begin position="126"/>
        <end position="145"/>
    </location>
</feature>
<dbReference type="Pfam" id="PF02660">
    <property type="entry name" value="G3P_acyltransf"/>
    <property type="match status" value="1"/>
</dbReference>
<evidence type="ECO:0000256" key="8">
    <source>
        <dbReference type="ARBA" id="ARBA00023209"/>
    </source>
</evidence>
<dbReference type="PANTHER" id="PTHR30309">
    <property type="entry name" value="INNER MEMBRANE PROTEIN YGIH"/>
    <property type="match status" value="1"/>
</dbReference>
<evidence type="ECO:0000256" key="4">
    <source>
        <dbReference type="ARBA" id="ARBA00022692"/>
    </source>
</evidence>
<dbReference type="EMBL" id="LNQE01000366">
    <property type="protein sequence ID" value="KUG27066.1"/>
    <property type="molecule type" value="Genomic_DNA"/>
</dbReference>
<feature type="transmembrane region" description="Helical" evidence="10">
    <location>
        <begin position="151"/>
        <end position="169"/>
    </location>
</feature>
<keyword evidence="9" id="KW-1208">Phospholipid metabolism</keyword>
<keyword evidence="7 10" id="KW-0472">Membrane</keyword>
<proteinExistence type="inferred from homology"/>